<dbReference type="Proteomes" id="UP000249299">
    <property type="component" value="Unassembled WGS sequence"/>
</dbReference>
<evidence type="ECO:0000256" key="5">
    <source>
        <dbReference type="ARBA" id="ARBA00022764"/>
    </source>
</evidence>
<dbReference type="InterPro" id="IPR006311">
    <property type="entry name" value="TAT_signal"/>
</dbReference>
<feature type="chain" id="PRO_5016408866" evidence="6">
    <location>
        <begin position="34"/>
        <end position="429"/>
    </location>
</feature>
<keyword evidence="8" id="KW-1185">Reference proteome</keyword>
<evidence type="ECO:0000256" key="3">
    <source>
        <dbReference type="ARBA" id="ARBA00022448"/>
    </source>
</evidence>
<gene>
    <name evidence="7" type="ORF">CH339_06760</name>
</gene>
<comment type="similarity">
    <text evidence="2">Belongs to the bacterial solute-binding protein 1 family.</text>
</comment>
<evidence type="ECO:0000256" key="6">
    <source>
        <dbReference type="SAM" id="SignalP"/>
    </source>
</evidence>
<dbReference type="PANTHER" id="PTHR43649:SF34">
    <property type="entry name" value="ABC TRANSPORTER PERIPLASMIC-BINDING PROTEIN YCJN-RELATED"/>
    <property type="match status" value="1"/>
</dbReference>
<name>A0A327JPU3_9HYPH</name>
<dbReference type="SUPFAM" id="SSF53850">
    <property type="entry name" value="Periplasmic binding protein-like II"/>
    <property type="match status" value="1"/>
</dbReference>
<comment type="subcellular location">
    <subcellularLocation>
        <location evidence="1">Periplasm</location>
    </subcellularLocation>
</comment>
<keyword evidence="5" id="KW-0574">Periplasm</keyword>
<keyword evidence="4 6" id="KW-0732">Signal</keyword>
<dbReference type="PROSITE" id="PS51318">
    <property type="entry name" value="TAT"/>
    <property type="match status" value="1"/>
</dbReference>
<evidence type="ECO:0000313" key="7">
    <source>
        <dbReference type="EMBL" id="RAI28317.1"/>
    </source>
</evidence>
<dbReference type="Gene3D" id="3.40.190.10">
    <property type="entry name" value="Periplasmic binding protein-like II"/>
    <property type="match status" value="2"/>
</dbReference>
<evidence type="ECO:0000256" key="4">
    <source>
        <dbReference type="ARBA" id="ARBA00022729"/>
    </source>
</evidence>
<dbReference type="GO" id="GO:0042597">
    <property type="term" value="C:periplasmic space"/>
    <property type="evidence" value="ECO:0007669"/>
    <property type="project" value="UniProtKB-SubCell"/>
</dbReference>
<proteinExistence type="inferred from homology"/>
<evidence type="ECO:0000313" key="8">
    <source>
        <dbReference type="Proteomes" id="UP000249299"/>
    </source>
</evidence>
<dbReference type="CDD" id="cd13585">
    <property type="entry name" value="PBP2_TMBP_like"/>
    <property type="match status" value="1"/>
</dbReference>
<comment type="caution">
    <text evidence="7">The sequence shown here is derived from an EMBL/GenBank/DDBJ whole genome shotgun (WGS) entry which is preliminary data.</text>
</comment>
<reference evidence="7 8" key="1">
    <citation type="submission" date="2017-07" db="EMBL/GenBank/DDBJ databases">
        <title>Draft Genome Sequences of Select Purple Nonsulfur Bacteria.</title>
        <authorList>
            <person name="Lasarre B."/>
            <person name="Mckinlay J.B."/>
        </authorList>
    </citation>
    <scope>NUCLEOTIDE SEQUENCE [LARGE SCALE GENOMIC DNA]</scope>
    <source>
        <strain evidence="7 8">DSM 11290</strain>
    </source>
</reference>
<organism evidence="7 8">
    <name type="scientific">Rhodobium orientis</name>
    <dbReference type="NCBI Taxonomy" id="34017"/>
    <lineage>
        <taxon>Bacteria</taxon>
        <taxon>Pseudomonadati</taxon>
        <taxon>Pseudomonadota</taxon>
        <taxon>Alphaproteobacteria</taxon>
        <taxon>Hyphomicrobiales</taxon>
        <taxon>Rhodobiaceae</taxon>
        <taxon>Rhodobium</taxon>
    </lineage>
</organism>
<dbReference type="PANTHER" id="PTHR43649">
    <property type="entry name" value="ARABINOSE-BINDING PROTEIN-RELATED"/>
    <property type="match status" value="1"/>
</dbReference>
<dbReference type="Pfam" id="PF13416">
    <property type="entry name" value="SBP_bac_8"/>
    <property type="match status" value="1"/>
</dbReference>
<keyword evidence="3" id="KW-0813">Transport</keyword>
<dbReference type="InterPro" id="IPR050490">
    <property type="entry name" value="Bact_solute-bd_prot1"/>
</dbReference>
<protein>
    <submittedName>
        <fullName evidence="7">Sugar ABC transporter substrate-binding protein</fullName>
    </submittedName>
</protein>
<dbReference type="OrthoDB" id="9811951at2"/>
<sequence length="429" mass="45804">MSLKLTRRNALTGAAALGAASLLPNGFSRPAAAQDSTLGVFGPLPPDPAPPGAAKFAGAEFDAWKAANGADVKYDLVAWPQLHDRMATAFASGSAPWDVMYNCGWVPEFESFLLPFVDDLPKELVDDMPGSSFSTVTWNGKRYGAIFTLSLLTLFYNKEHLDEAGLGAPPKDWDEFLRYTKELTRDGRYGFVSNYGDPAGIGGTASYWMAFLQQAGGTMYAEDGSPAFNTEAGVAALQMMIDLQAAGTDPGSISYVGINDATNVLLSGRASMMMNWPFMWKPAQDPKGSQVVGKLAASVLPAGPAGTASIDGTDAWTIGKSTKDAEKARKLIEFYLDPAIQKKQALDTGWLPIRLSVLNDPDVQATMPLAKVVLDQAQHPYDSFVTPDYNEISQAVGTEIQKALQGQKTAAEAIAEAETLASAIIARRG</sequence>
<evidence type="ECO:0000256" key="1">
    <source>
        <dbReference type="ARBA" id="ARBA00004418"/>
    </source>
</evidence>
<accession>A0A327JPU3</accession>
<dbReference type="AlphaFoldDB" id="A0A327JPU3"/>
<feature type="signal peptide" evidence="6">
    <location>
        <begin position="1"/>
        <end position="33"/>
    </location>
</feature>
<evidence type="ECO:0000256" key="2">
    <source>
        <dbReference type="ARBA" id="ARBA00008520"/>
    </source>
</evidence>
<dbReference type="EMBL" id="NPEV01000010">
    <property type="protein sequence ID" value="RAI28317.1"/>
    <property type="molecule type" value="Genomic_DNA"/>
</dbReference>
<dbReference type="InterPro" id="IPR006059">
    <property type="entry name" value="SBP"/>
</dbReference>